<evidence type="ECO:0008006" key="3">
    <source>
        <dbReference type="Google" id="ProtNLM"/>
    </source>
</evidence>
<dbReference type="RefSeq" id="WP_066462251.1">
    <property type="nucleotide sequence ID" value="NZ_MATO01000014.1"/>
</dbReference>
<sequence length="176" mass="21036">MKKQRGLKRKVRNVLLEIKKKTKNFPTEFYNDSYFNFYVPASSDLLNYSNKVRSQILQEMIDSTLYLIQNKLPGYSDVLITLLIRPEEIRNTQIIIHKNIESYQDFYIRDSLWQRWEVVNPEYDIKKTLNINYSTNMDLVSMQEVLLEDEYEVSNRFFVIGEIIPEVFSLISSNKE</sequence>
<keyword evidence="2" id="KW-1185">Reference proteome</keyword>
<organism evidence="1 2">
    <name type="scientific">Caryophanon latum</name>
    <dbReference type="NCBI Taxonomy" id="33977"/>
    <lineage>
        <taxon>Bacteria</taxon>
        <taxon>Bacillati</taxon>
        <taxon>Bacillota</taxon>
        <taxon>Bacilli</taxon>
        <taxon>Bacillales</taxon>
        <taxon>Caryophanaceae</taxon>
        <taxon>Caryophanon</taxon>
    </lineage>
</organism>
<dbReference type="AlphaFoldDB" id="A0A1C0YZP4"/>
<dbReference type="InterPro" id="IPR025075">
    <property type="entry name" value="DUF3916"/>
</dbReference>
<comment type="caution">
    <text evidence="1">The sequence shown here is derived from an EMBL/GenBank/DDBJ whole genome shotgun (WGS) entry which is preliminary data.</text>
</comment>
<evidence type="ECO:0000313" key="1">
    <source>
        <dbReference type="EMBL" id="OCS92664.1"/>
    </source>
</evidence>
<reference evidence="1 2" key="1">
    <citation type="submission" date="2016-07" db="EMBL/GenBank/DDBJ databases">
        <title>Caryophanon latum genome sequencing.</title>
        <authorList>
            <person name="Verma A."/>
            <person name="Pal Y."/>
            <person name="Krishnamurthi S."/>
        </authorList>
    </citation>
    <scope>NUCLEOTIDE SEQUENCE [LARGE SCALE GENOMIC DNA]</scope>
    <source>
        <strain evidence="1 2">DSM 14151</strain>
    </source>
</reference>
<dbReference type="Pfam" id="PF13079">
    <property type="entry name" value="DUF3916"/>
    <property type="match status" value="1"/>
</dbReference>
<dbReference type="Proteomes" id="UP000093482">
    <property type="component" value="Unassembled WGS sequence"/>
</dbReference>
<name>A0A1C0YZP4_9BACL</name>
<dbReference type="OrthoDB" id="2426896at2"/>
<evidence type="ECO:0000313" key="2">
    <source>
        <dbReference type="Proteomes" id="UP000093482"/>
    </source>
</evidence>
<dbReference type="EMBL" id="MATO01000014">
    <property type="protein sequence ID" value="OCS92664.1"/>
    <property type="molecule type" value="Genomic_DNA"/>
</dbReference>
<proteinExistence type="predicted"/>
<protein>
    <recommendedName>
        <fullName evidence="3">DUF3916 domain-containing protein</fullName>
    </recommendedName>
</protein>
<gene>
    <name evidence="1" type="ORF">A6K76_06190</name>
</gene>
<accession>A0A1C0YZP4</accession>